<evidence type="ECO:0000313" key="1">
    <source>
        <dbReference type="EMBL" id="AUX42383.1"/>
    </source>
</evidence>
<protein>
    <recommendedName>
        <fullName evidence="3">Urease accessory protein UreF</fullName>
    </recommendedName>
</protein>
<dbReference type="AlphaFoldDB" id="A0A2L0ESV2"/>
<dbReference type="Gene3D" id="1.10.4190.10">
    <property type="entry name" value="Urease accessory protein UreF"/>
    <property type="match status" value="1"/>
</dbReference>
<reference evidence="1 2" key="1">
    <citation type="submission" date="2015-09" db="EMBL/GenBank/DDBJ databases">
        <title>Sorangium comparison.</title>
        <authorList>
            <person name="Zaburannyi N."/>
            <person name="Bunk B."/>
            <person name="Overmann J."/>
            <person name="Mueller R."/>
        </authorList>
    </citation>
    <scope>NUCLEOTIDE SEQUENCE [LARGE SCALE GENOMIC DNA]</scope>
    <source>
        <strain evidence="1 2">So ce26</strain>
    </source>
</reference>
<sequence length="58" mass="6522">MRRRTRVCAVGEGALYRLLSWMSPAYPVGGFSYRHGLAWAVEADLVTRTRPREPGGSR</sequence>
<dbReference type="InterPro" id="IPR038277">
    <property type="entry name" value="UreF_sf"/>
</dbReference>
<organism evidence="1 2">
    <name type="scientific">Sorangium cellulosum</name>
    <name type="common">Polyangium cellulosum</name>
    <dbReference type="NCBI Taxonomy" id="56"/>
    <lineage>
        <taxon>Bacteria</taxon>
        <taxon>Pseudomonadati</taxon>
        <taxon>Myxococcota</taxon>
        <taxon>Polyangia</taxon>
        <taxon>Polyangiales</taxon>
        <taxon>Polyangiaceae</taxon>
        <taxon>Sorangium</taxon>
    </lineage>
</organism>
<accession>A0A2L0ESV2</accession>
<gene>
    <name evidence="1" type="ORF">SOCE26_038140</name>
</gene>
<proteinExistence type="predicted"/>
<name>A0A2L0ESV2_SORCE</name>
<dbReference type="Proteomes" id="UP000238348">
    <property type="component" value="Chromosome"/>
</dbReference>
<dbReference type="EMBL" id="CP012673">
    <property type="protein sequence ID" value="AUX42383.1"/>
    <property type="molecule type" value="Genomic_DNA"/>
</dbReference>
<evidence type="ECO:0000313" key="2">
    <source>
        <dbReference type="Proteomes" id="UP000238348"/>
    </source>
</evidence>
<evidence type="ECO:0008006" key="3">
    <source>
        <dbReference type="Google" id="ProtNLM"/>
    </source>
</evidence>